<feature type="domain" description="FAD-binding PCMH-type" evidence="4">
    <location>
        <begin position="1"/>
        <end position="161"/>
    </location>
</feature>
<dbReference type="InterPro" id="IPR051312">
    <property type="entry name" value="Diverse_Substr_Oxidored"/>
</dbReference>
<dbReference type="EMBL" id="JAPDDP010000003">
    <property type="protein sequence ID" value="MDA0179210.1"/>
    <property type="molecule type" value="Genomic_DNA"/>
</dbReference>
<dbReference type="GO" id="GO:0071949">
    <property type="term" value="F:FAD binding"/>
    <property type="evidence" value="ECO:0007669"/>
    <property type="project" value="InterPro"/>
</dbReference>
<keyword evidence="1" id="KW-0285">Flavoprotein</keyword>
<dbReference type="PROSITE" id="PS51387">
    <property type="entry name" value="FAD_PCMH"/>
    <property type="match status" value="1"/>
</dbReference>
<name>A0A9X3S9G2_9ACTN</name>
<dbReference type="InterPro" id="IPR016166">
    <property type="entry name" value="FAD-bd_PCMH"/>
</dbReference>
<reference evidence="5" key="1">
    <citation type="submission" date="2022-10" db="EMBL/GenBank/DDBJ databases">
        <title>The WGS of Solirubrobacter phytolaccae KCTC 29190.</title>
        <authorList>
            <person name="Jiang Z."/>
        </authorList>
    </citation>
    <scope>NUCLEOTIDE SEQUENCE</scope>
    <source>
        <strain evidence="5">KCTC 29190</strain>
    </source>
</reference>
<dbReference type="GO" id="GO:0016491">
    <property type="term" value="F:oxidoreductase activity"/>
    <property type="evidence" value="ECO:0007669"/>
    <property type="project" value="UniProtKB-KW"/>
</dbReference>
<dbReference type="Pfam" id="PF00941">
    <property type="entry name" value="FAD_binding_5"/>
    <property type="match status" value="1"/>
</dbReference>
<dbReference type="InterPro" id="IPR036318">
    <property type="entry name" value="FAD-bd_PCMH-like_sf"/>
</dbReference>
<dbReference type="AlphaFoldDB" id="A0A9X3S9G2"/>
<keyword evidence="3" id="KW-0560">Oxidoreductase</keyword>
<evidence type="ECO:0000313" key="6">
    <source>
        <dbReference type="Proteomes" id="UP001147653"/>
    </source>
</evidence>
<dbReference type="PANTHER" id="PTHR42659">
    <property type="entry name" value="XANTHINE DEHYDROGENASE SUBUNIT C-RELATED"/>
    <property type="match status" value="1"/>
</dbReference>
<evidence type="ECO:0000256" key="2">
    <source>
        <dbReference type="ARBA" id="ARBA00022827"/>
    </source>
</evidence>
<evidence type="ECO:0000313" key="5">
    <source>
        <dbReference type="EMBL" id="MDA0179210.1"/>
    </source>
</evidence>
<comment type="caution">
    <text evidence="5">The sequence shown here is derived from an EMBL/GenBank/DDBJ whole genome shotgun (WGS) entry which is preliminary data.</text>
</comment>
<dbReference type="PANTHER" id="PTHR42659:SF2">
    <property type="entry name" value="XANTHINE DEHYDROGENASE SUBUNIT C-RELATED"/>
    <property type="match status" value="1"/>
</dbReference>
<dbReference type="InterPro" id="IPR016169">
    <property type="entry name" value="FAD-bd_PCMH_sub2"/>
</dbReference>
<evidence type="ECO:0000259" key="4">
    <source>
        <dbReference type="PROSITE" id="PS51387"/>
    </source>
</evidence>
<sequence>MKPAPFEYVVAGSWDEAVAALDGDSRVLAGGQSLVPLMNQRLVRPRRLVDISGIPGLIERRRGALRIGATVRQAALERSTLIAGGWPLLRQAVRHVGHPATRARGTIGGSVVHADPRAELICALIALDARFTLSSGRAVHGPLQLGPGELLTAIEVPRLQPFAKSAFVAYARTSGSFADAAVAVVLEPDRAADAVLGAGRAGEAEAAVRAGASATDAAALAADLVDGDHHRALVAELTRRALVEAGHA</sequence>
<evidence type="ECO:0000256" key="1">
    <source>
        <dbReference type="ARBA" id="ARBA00022630"/>
    </source>
</evidence>
<dbReference type="RefSeq" id="WP_270023474.1">
    <property type="nucleotide sequence ID" value="NZ_JAPDDP010000003.1"/>
</dbReference>
<dbReference type="InterPro" id="IPR002346">
    <property type="entry name" value="Mopterin_DH_FAD-bd"/>
</dbReference>
<dbReference type="Gene3D" id="3.30.465.10">
    <property type="match status" value="1"/>
</dbReference>
<protein>
    <submittedName>
        <fullName evidence="5">FAD binding domain-containing protein</fullName>
    </submittedName>
</protein>
<accession>A0A9X3S9G2</accession>
<organism evidence="5 6">
    <name type="scientific">Solirubrobacter phytolaccae</name>
    <dbReference type="NCBI Taxonomy" id="1404360"/>
    <lineage>
        <taxon>Bacteria</taxon>
        <taxon>Bacillati</taxon>
        <taxon>Actinomycetota</taxon>
        <taxon>Thermoleophilia</taxon>
        <taxon>Solirubrobacterales</taxon>
        <taxon>Solirubrobacteraceae</taxon>
        <taxon>Solirubrobacter</taxon>
    </lineage>
</organism>
<evidence type="ECO:0000256" key="3">
    <source>
        <dbReference type="ARBA" id="ARBA00023002"/>
    </source>
</evidence>
<gene>
    <name evidence="5" type="ORF">OJ997_02790</name>
</gene>
<keyword evidence="6" id="KW-1185">Reference proteome</keyword>
<proteinExistence type="predicted"/>
<dbReference type="Gene3D" id="3.30.43.10">
    <property type="entry name" value="Uridine Diphospho-n-acetylenolpyruvylglucosamine Reductase, domain 2"/>
    <property type="match status" value="1"/>
</dbReference>
<dbReference type="InterPro" id="IPR016167">
    <property type="entry name" value="FAD-bd_PCMH_sub1"/>
</dbReference>
<dbReference type="SUPFAM" id="SSF56176">
    <property type="entry name" value="FAD-binding/transporter-associated domain-like"/>
    <property type="match status" value="1"/>
</dbReference>
<keyword evidence="2" id="KW-0274">FAD</keyword>
<dbReference type="Proteomes" id="UP001147653">
    <property type="component" value="Unassembled WGS sequence"/>
</dbReference>